<comment type="cofactor">
    <cofactor evidence="1">
        <name>Mg(2+)</name>
        <dbReference type="ChEBI" id="CHEBI:18420"/>
    </cofactor>
</comment>
<proteinExistence type="predicted"/>
<dbReference type="InterPro" id="IPR015797">
    <property type="entry name" value="NUDIX_hydrolase-like_dom_sf"/>
</dbReference>
<evidence type="ECO:0000256" key="2">
    <source>
        <dbReference type="ARBA" id="ARBA00022801"/>
    </source>
</evidence>
<keyword evidence="2" id="KW-0378">Hydrolase</keyword>
<feature type="region of interest" description="Disordered" evidence="3">
    <location>
        <begin position="222"/>
        <end position="252"/>
    </location>
</feature>
<feature type="compositionally biased region" description="Acidic residues" evidence="3">
    <location>
        <begin position="227"/>
        <end position="238"/>
    </location>
</feature>
<dbReference type="STRING" id="77044.A0A1W2TGC2"/>
<dbReference type="GO" id="GO:0019693">
    <property type="term" value="P:ribose phosphate metabolic process"/>
    <property type="evidence" value="ECO:0007669"/>
    <property type="project" value="TreeGrafter"/>
</dbReference>
<keyword evidence="5" id="KW-1185">Reference proteome</keyword>
<dbReference type="Gene3D" id="3.90.79.10">
    <property type="entry name" value="Nucleoside Triphosphate Pyrophosphohydrolase"/>
    <property type="match status" value="1"/>
</dbReference>
<evidence type="ECO:0000313" key="5">
    <source>
        <dbReference type="Proteomes" id="UP000054516"/>
    </source>
</evidence>
<accession>A0A1W2TGC2</accession>
<name>A0A1W2TGC2_ROSNE</name>
<protein>
    <submittedName>
        <fullName evidence="4">Putative NUDIX domain-containing protein</fullName>
    </submittedName>
</protein>
<dbReference type="AlphaFoldDB" id="A0A1W2TGC2"/>
<dbReference type="GO" id="GO:0080042">
    <property type="term" value="F:ADP-glucose pyrophosphohydrolase activity"/>
    <property type="evidence" value="ECO:0007669"/>
    <property type="project" value="TreeGrafter"/>
</dbReference>
<organism evidence="4">
    <name type="scientific">Rosellinia necatrix</name>
    <name type="common">White root-rot fungus</name>
    <dbReference type="NCBI Taxonomy" id="77044"/>
    <lineage>
        <taxon>Eukaryota</taxon>
        <taxon>Fungi</taxon>
        <taxon>Dikarya</taxon>
        <taxon>Ascomycota</taxon>
        <taxon>Pezizomycotina</taxon>
        <taxon>Sordariomycetes</taxon>
        <taxon>Xylariomycetidae</taxon>
        <taxon>Xylariales</taxon>
        <taxon>Xylariaceae</taxon>
        <taxon>Rosellinia</taxon>
    </lineage>
</organism>
<dbReference type="SUPFAM" id="SSF55811">
    <property type="entry name" value="Nudix"/>
    <property type="match status" value="1"/>
</dbReference>
<dbReference type="OrthoDB" id="10249920at2759"/>
<dbReference type="GO" id="GO:0006753">
    <property type="term" value="P:nucleoside phosphate metabolic process"/>
    <property type="evidence" value="ECO:0007669"/>
    <property type="project" value="TreeGrafter"/>
</dbReference>
<reference evidence="4" key="1">
    <citation type="submission" date="2016-03" db="EMBL/GenBank/DDBJ databases">
        <title>Draft genome sequence of Rosellinia necatrix.</title>
        <authorList>
            <person name="Kanematsu S."/>
        </authorList>
    </citation>
    <scope>NUCLEOTIDE SEQUENCE [LARGE SCALE GENOMIC DNA]</scope>
    <source>
        <strain evidence="4">W97</strain>
    </source>
</reference>
<evidence type="ECO:0000256" key="1">
    <source>
        <dbReference type="ARBA" id="ARBA00001946"/>
    </source>
</evidence>
<dbReference type="EMBL" id="DF977468">
    <property type="protein sequence ID" value="GAP87147.2"/>
    <property type="molecule type" value="Genomic_DNA"/>
</dbReference>
<evidence type="ECO:0000256" key="3">
    <source>
        <dbReference type="SAM" id="MobiDB-lite"/>
    </source>
</evidence>
<evidence type="ECO:0000313" key="4">
    <source>
        <dbReference type="EMBL" id="GAP87147.2"/>
    </source>
</evidence>
<sequence length="336" mass="35354">MATFTLESPAISVSLPEGVSKEQILSFPPFNNWLSTLTASLALQRRDPRHPFHADPYALRSVAVRSADLWAGGRAGFVMLRADVRNAAGESLPGAVFLRGPSVGMLVMLVPDDDDDVQVAPPPSSSSLSGPHPHLDPYAEERYAVLTVQPRIPAGSLAFAELPAGMVDDGDGDDDGSGGGGGGGGGGNRGGKFAGAAAREIQEELGIEIPASELVCLSDLAGAADGGEGEGEGEEGEGGGERGGGKGGEEEEGLANAMYPSAGGCDEYVPLYMHERRVPRAALREWRGRLTGLRAHGERITLRLVPMRDLWREGRRDAKALAALALWERLKREGKI</sequence>
<feature type="compositionally biased region" description="Gly residues" evidence="3">
    <location>
        <begin position="177"/>
        <end position="188"/>
    </location>
</feature>
<feature type="compositionally biased region" description="Basic and acidic residues" evidence="3">
    <location>
        <begin position="239"/>
        <end position="248"/>
    </location>
</feature>
<dbReference type="PANTHER" id="PTHR11839">
    <property type="entry name" value="UDP/ADP-SUGAR PYROPHOSPHATASE"/>
    <property type="match status" value="1"/>
</dbReference>
<feature type="region of interest" description="Disordered" evidence="3">
    <location>
        <begin position="165"/>
        <end position="188"/>
    </location>
</feature>
<dbReference type="GO" id="GO:0080041">
    <property type="term" value="F:ADP-ribose pyrophosphohydrolase activity"/>
    <property type="evidence" value="ECO:0007669"/>
    <property type="project" value="TreeGrafter"/>
</dbReference>
<dbReference type="OMA" id="GCDEFIP"/>
<feature type="region of interest" description="Disordered" evidence="3">
    <location>
        <begin position="114"/>
        <end position="136"/>
    </location>
</feature>
<gene>
    <name evidence="4" type="ORF">SAMD00023353_2301310</name>
</gene>
<dbReference type="Proteomes" id="UP000054516">
    <property type="component" value="Unassembled WGS sequence"/>
</dbReference>
<dbReference type="PANTHER" id="PTHR11839:SF18">
    <property type="entry name" value="NUDIX HYDROLASE DOMAIN-CONTAINING PROTEIN"/>
    <property type="match status" value="1"/>
</dbReference>